<dbReference type="Proteomes" id="UP000799767">
    <property type="component" value="Unassembled WGS sequence"/>
</dbReference>
<feature type="region of interest" description="Disordered" evidence="1">
    <location>
        <begin position="83"/>
        <end position="123"/>
    </location>
</feature>
<protein>
    <submittedName>
        <fullName evidence="2">Uncharacterized protein</fullName>
    </submittedName>
</protein>
<gene>
    <name evidence="2" type="ORF">BDY17DRAFT_353267</name>
</gene>
<organism evidence="2 3">
    <name type="scientific">Neohortaea acidophila</name>
    <dbReference type="NCBI Taxonomy" id="245834"/>
    <lineage>
        <taxon>Eukaryota</taxon>
        <taxon>Fungi</taxon>
        <taxon>Dikarya</taxon>
        <taxon>Ascomycota</taxon>
        <taxon>Pezizomycotina</taxon>
        <taxon>Dothideomycetes</taxon>
        <taxon>Dothideomycetidae</taxon>
        <taxon>Mycosphaerellales</taxon>
        <taxon>Teratosphaeriaceae</taxon>
        <taxon>Neohortaea</taxon>
    </lineage>
</organism>
<dbReference type="EMBL" id="MU001635">
    <property type="protein sequence ID" value="KAF2482976.1"/>
    <property type="molecule type" value="Genomic_DNA"/>
</dbReference>
<proteinExistence type="predicted"/>
<dbReference type="AlphaFoldDB" id="A0A6A6PT79"/>
<feature type="region of interest" description="Disordered" evidence="1">
    <location>
        <begin position="21"/>
        <end position="65"/>
    </location>
</feature>
<sequence length="149" mass="16252">ALFSPHLFSYFHLYSNPSPALNPPTTNNHGAPDHPHPPPISHLARPSQQQQAQARQARQAQKRINNAGLVAFNVATRLSHRNIHRHSPPHPAAPGELRSVVEGDPIGVGGHHDHHPRVGRTRLGGGADDADHHGHQAHHHYRAGVVGER</sequence>
<feature type="non-terminal residue" evidence="2">
    <location>
        <position position="1"/>
    </location>
</feature>
<keyword evidence="3" id="KW-1185">Reference proteome</keyword>
<dbReference type="RefSeq" id="XP_033589546.1">
    <property type="nucleotide sequence ID" value="XM_033738233.1"/>
</dbReference>
<name>A0A6A6PT79_9PEZI</name>
<feature type="compositionally biased region" description="Low complexity" evidence="1">
    <location>
        <begin position="48"/>
        <end position="59"/>
    </location>
</feature>
<evidence type="ECO:0000313" key="3">
    <source>
        <dbReference type="Proteomes" id="UP000799767"/>
    </source>
</evidence>
<evidence type="ECO:0000256" key="1">
    <source>
        <dbReference type="SAM" id="MobiDB-lite"/>
    </source>
</evidence>
<accession>A0A6A6PT79</accession>
<evidence type="ECO:0000313" key="2">
    <source>
        <dbReference type="EMBL" id="KAF2482976.1"/>
    </source>
</evidence>
<dbReference type="GeneID" id="54479235"/>
<reference evidence="2" key="1">
    <citation type="journal article" date="2020" name="Stud. Mycol.">
        <title>101 Dothideomycetes genomes: a test case for predicting lifestyles and emergence of pathogens.</title>
        <authorList>
            <person name="Haridas S."/>
            <person name="Albert R."/>
            <person name="Binder M."/>
            <person name="Bloem J."/>
            <person name="Labutti K."/>
            <person name="Salamov A."/>
            <person name="Andreopoulos B."/>
            <person name="Baker S."/>
            <person name="Barry K."/>
            <person name="Bills G."/>
            <person name="Bluhm B."/>
            <person name="Cannon C."/>
            <person name="Castanera R."/>
            <person name="Culley D."/>
            <person name="Daum C."/>
            <person name="Ezra D."/>
            <person name="Gonzalez J."/>
            <person name="Henrissat B."/>
            <person name="Kuo A."/>
            <person name="Liang C."/>
            <person name="Lipzen A."/>
            <person name="Lutzoni F."/>
            <person name="Magnuson J."/>
            <person name="Mondo S."/>
            <person name="Nolan M."/>
            <person name="Ohm R."/>
            <person name="Pangilinan J."/>
            <person name="Park H.-J."/>
            <person name="Ramirez L."/>
            <person name="Alfaro M."/>
            <person name="Sun H."/>
            <person name="Tritt A."/>
            <person name="Yoshinaga Y."/>
            <person name="Zwiers L.-H."/>
            <person name="Turgeon B."/>
            <person name="Goodwin S."/>
            <person name="Spatafora J."/>
            <person name="Crous P."/>
            <person name="Grigoriev I."/>
        </authorList>
    </citation>
    <scope>NUCLEOTIDE SEQUENCE</scope>
    <source>
        <strain evidence="2">CBS 113389</strain>
    </source>
</reference>